<dbReference type="GO" id="GO:0004477">
    <property type="term" value="F:methenyltetrahydrofolate cyclohydrolase activity"/>
    <property type="evidence" value="ECO:0007669"/>
    <property type="project" value="UniProtKB-UniRule"/>
</dbReference>
<comment type="subunit">
    <text evidence="2 12">Homodimer.</text>
</comment>
<keyword evidence="8 12" id="KW-0560">Oxidoreductase</keyword>
<gene>
    <name evidence="12" type="primary">folD</name>
    <name evidence="15" type="ORF">FC80_GL001087</name>
</gene>
<name>A0A0R2CIZ5_9LACO</name>
<dbReference type="SUPFAM" id="SSF53223">
    <property type="entry name" value="Aminoacid dehydrogenase-like, N-terminal domain"/>
    <property type="match status" value="1"/>
</dbReference>
<evidence type="ECO:0000256" key="1">
    <source>
        <dbReference type="ARBA" id="ARBA00004777"/>
    </source>
</evidence>
<dbReference type="Pfam" id="PF00763">
    <property type="entry name" value="THF_DHG_CYH"/>
    <property type="match status" value="1"/>
</dbReference>
<dbReference type="InterPro" id="IPR020630">
    <property type="entry name" value="THF_DH/CycHdrlase_cat_dom"/>
</dbReference>
<evidence type="ECO:0000256" key="7">
    <source>
        <dbReference type="ARBA" id="ARBA00022857"/>
    </source>
</evidence>
<dbReference type="PRINTS" id="PR00085">
    <property type="entry name" value="THFDHDRGNASE"/>
</dbReference>
<dbReference type="GO" id="GO:0005829">
    <property type="term" value="C:cytosol"/>
    <property type="evidence" value="ECO:0007669"/>
    <property type="project" value="TreeGrafter"/>
</dbReference>
<keyword evidence="3 12" id="KW-0554">One-carbon metabolism</keyword>
<dbReference type="GO" id="GO:0009086">
    <property type="term" value="P:methionine biosynthetic process"/>
    <property type="evidence" value="ECO:0007669"/>
    <property type="project" value="UniProtKB-KW"/>
</dbReference>
<accession>A0A0R2CIZ5</accession>
<dbReference type="PANTHER" id="PTHR48099">
    <property type="entry name" value="C-1-TETRAHYDROFOLATE SYNTHASE, CYTOPLASMIC-RELATED"/>
    <property type="match status" value="1"/>
</dbReference>
<dbReference type="InterPro" id="IPR036291">
    <property type="entry name" value="NAD(P)-bd_dom_sf"/>
</dbReference>
<dbReference type="NCBIfam" id="NF010783">
    <property type="entry name" value="PRK14186.1"/>
    <property type="match status" value="1"/>
</dbReference>
<feature type="binding site" evidence="12">
    <location>
        <begin position="166"/>
        <end position="168"/>
    </location>
    <ligand>
        <name>NADP(+)</name>
        <dbReference type="ChEBI" id="CHEBI:58349"/>
    </ligand>
</feature>
<evidence type="ECO:0000313" key="15">
    <source>
        <dbReference type="EMBL" id="KRM91090.1"/>
    </source>
</evidence>
<dbReference type="EC" id="1.5.1.5" evidence="12"/>
<dbReference type="PROSITE" id="PS00767">
    <property type="entry name" value="THF_DHG_CYH_2"/>
    <property type="match status" value="1"/>
</dbReference>
<evidence type="ECO:0000256" key="12">
    <source>
        <dbReference type="HAMAP-Rule" id="MF_01576"/>
    </source>
</evidence>
<evidence type="ECO:0000259" key="14">
    <source>
        <dbReference type="Pfam" id="PF02882"/>
    </source>
</evidence>
<evidence type="ECO:0000256" key="10">
    <source>
        <dbReference type="ARBA" id="ARBA00023167"/>
    </source>
</evidence>
<dbReference type="EMBL" id="AYZE01000014">
    <property type="protein sequence ID" value="KRM91090.1"/>
    <property type="molecule type" value="Genomic_DNA"/>
</dbReference>
<protein>
    <recommendedName>
        <fullName evidence="12">Bifunctional protein FolD</fullName>
    </recommendedName>
    <domain>
        <recommendedName>
            <fullName evidence="12">Methylenetetrahydrofolate dehydrogenase</fullName>
            <ecNumber evidence="12">1.5.1.5</ecNumber>
        </recommendedName>
    </domain>
    <domain>
        <recommendedName>
            <fullName evidence="12">Methenyltetrahydrofolate cyclohydrolase</fullName>
            <ecNumber evidence="12">3.5.4.9</ecNumber>
        </recommendedName>
    </domain>
</protein>
<dbReference type="STRING" id="1423729.FC80_GL001087"/>
<evidence type="ECO:0000256" key="2">
    <source>
        <dbReference type="ARBA" id="ARBA00011738"/>
    </source>
</evidence>
<dbReference type="SUPFAM" id="SSF51735">
    <property type="entry name" value="NAD(P)-binding Rossmann-fold domains"/>
    <property type="match status" value="1"/>
</dbReference>
<keyword evidence="6 12" id="KW-0378">Hydrolase</keyword>
<evidence type="ECO:0000259" key="13">
    <source>
        <dbReference type="Pfam" id="PF00763"/>
    </source>
</evidence>
<dbReference type="InterPro" id="IPR046346">
    <property type="entry name" value="Aminoacid_DH-like_N_sf"/>
</dbReference>
<comment type="catalytic activity">
    <reaction evidence="12">
        <text>(6R)-5,10-methylene-5,6,7,8-tetrahydrofolate + NADP(+) = (6R)-5,10-methenyltetrahydrofolate + NADPH</text>
        <dbReference type="Rhea" id="RHEA:22812"/>
        <dbReference type="ChEBI" id="CHEBI:15636"/>
        <dbReference type="ChEBI" id="CHEBI:57455"/>
        <dbReference type="ChEBI" id="CHEBI:57783"/>
        <dbReference type="ChEBI" id="CHEBI:58349"/>
        <dbReference type="EC" id="1.5.1.5"/>
    </reaction>
</comment>
<dbReference type="Proteomes" id="UP000051131">
    <property type="component" value="Unassembled WGS sequence"/>
</dbReference>
<dbReference type="CDD" id="cd01080">
    <property type="entry name" value="NAD_bind_m-THF_DH_Cyclohyd"/>
    <property type="match status" value="1"/>
</dbReference>
<dbReference type="Gene3D" id="3.40.50.720">
    <property type="entry name" value="NAD(P)-binding Rossmann-like Domain"/>
    <property type="match status" value="1"/>
</dbReference>
<keyword evidence="10 12" id="KW-0486">Methionine biosynthesis</keyword>
<comment type="catalytic activity">
    <reaction evidence="12">
        <text>(6R)-5,10-methenyltetrahydrofolate + H2O = (6R)-10-formyltetrahydrofolate + H(+)</text>
        <dbReference type="Rhea" id="RHEA:23700"/>
        <dbReference type="ChEBI" id="CHEBI:15377"/>
        <dbReference type="ChEBI" id="CHEBI:15378"/>
        <dbReference type="ChEBI" id="CHEBI:57455"/>
        <dbReference type="ChEBI" id="CHEBI:195366"/>
        <dbReference type="EC" id="3.5.4.9"/>
    </reaction>
</comment>
<dbReference type="GO" id="GO:0006164">
    <property type="term" value="P:purine nucleotide biosynthetic process"/>
    <property type="evidence" value="ECO:0007669"/>
    <property type="project" value="UniProtKB-KW"/>
</dbReference>
<dbReference type="Pfam" id="PF02882">
    <property type="entry name" value="THF_DHG_CYH_C"/>
    <property type="match status" value="1"/>
</dbReference>
<dbReference type="GO" id="GO:0000105">
    <property type="term" value="P:L-histidine biosynthetic process"/>
    <property type="evidence" value="ECO:0007669"/>
    <property type="project" value="UniProtKB-KW"/>
</dbReference>
<keyword evidence="9 12" id="KW-0368">Histidine biosynthesis</keyword>
<keyword evidence="7 12" id="KW-0521">NADP</keyword>
<keyword evidence="11 12" id="KW-0511">Multifunctional enzyme</keyword>
<evidence type="ECO:0000256" key="8">
    <source>
        <dbReference type="ARBA" id="ARBA00023002"/>
    </source>
</evidence>
<evidence type="ECO:0000313" key="16">
    <source>
        <dbReference type="Proteomes" id="UP000051131"/>
    </source>
</evidence>
<evidence type="ECO:0000256" key="11">
    <source>
        <dbReference type="ARBA" id="ARBA00023268"/>
    </source>
</evidence>
<dbReference type="FunFam" id="3.40.50.720:FF:000094">
    <property type="entry name" value="Bifunctional protein FolD"/>
    <property type="match status" value="1"/>
</dbReference>
<evidence type="ECO:0000256" key="6">
    <source>
        <dbReference type="ARBA" id="ARBA00022801"/>
    </source>
</evidence>
<evidence type="ECO:0000256" key="9">
    <source>
        <dbReference type="ARBA" id="ARBA00023102"/>
    </source>
</evidence>
<dbReference type="FunFam" id="3.40.50.10860:FF:000005">
    <property type="entry name" value="C-1-tetrahydrofolate synthase, cytoplasmic, putative"/>
    <property type="match status" value="1"/>
</dbReference>
<comment type="caution">
    <text evidence="12">Lacks conserved residue(s) required for the propagation of feature annotation.</text>
</comment>
<dbReference type="HAMAP" id="MF_01576">
    <property type="entry name" value="THF_DHG_CYH"/>
    <property type="match status" value="1"/>
</dbReference>
<keyword evidence="5 12" id="KW-0658">Purine biosynthesis</keyword>
<dbReference type="InterPro" id="IPR020631">
    <property type="entry name" value="THF_DH/CycHdrlase_NAD-bd_dom"/>
</dbReference>
<dbReference type="UniPathway" id="UPA00193"/>
<keyword evidence="16" id="KW-1185">Reference proteome</keyword>
<comment type="caution">
    <text evidence="15">The sequence shown here is derived from an EMBL/GenBank/DDBJ whole genome shotgun (WGS) entry which is preliminary data.</text>
</comment>
<dbReference type="InterPro" id="IPR000672">
    <property type="entry name" value="THF_DH/CycHdrlase"/>
</dbReference>
<dbReference type="NCBIfam" id="NF008058">
    <property type="entry name" value="PRK10792.1"/>
    <property type="match status" value="1"/>
</dbReference>
<dbReference type="Gene3D" id="3.40.50.10860">
    <property type="entry name" value="Leucine Dehydrogenase, chain A, domain 1"/>
    <property type="match status" value="1"/>
</dbReference>
<evidence type="ECO:0000256" key="3">
    <source>
        <dbReference type="ARBA" id="ARBA00022563"/>
    </source>
</evidence>
<evidence type="ECO:0000256" key="4">
    <source>
        <dbReference type="ARBA" id="ARBA00022605"/>
    </source>
</evidence>
<proteinExistence type="inferred from homology"/>
<dbReference type="InterPro" id="IPR020867">
    <property type="entry name" value="THF_DH/CycHdrlase_CS"/>
</dbReference>
<dbReference type="EC" id="3.5.4.9" evidence="12"/>
<keyword evidence="4 12" id="KW-0028">Amino-acid biosynthesis</keyword>
<feature type="domain" description="Tetrahydrofolate dehydrogenase/cyclohydrolase catalytic" evidence="13">
    <location>
        <begin position="7"/>
        <end position="121"/>
    </location>
</feature>
<dbReference type="AlphaFoldDB" id="A0A0R2CIZ5"/>
<organism evidence="15 16">
    <name type="scientific">Liquorilactobacillus cacaonum DSM 21116</name>
    <dbReference type="NCBI Taxonomy" id="1423729"/>
    <lineage>
        <taxon>Bacteria</taxon>
        <taxon>Bacillati</taxon>
        <taxon>Bacillota</taxon>
        <taxon>Bacilli</taxon>
        <taxon>Lactobacillales</taxon>
        <taxon>Lactobacillaceae</taxon>
        <taxon>Liquorilactobacillus</taxon>
    </lineage>
</organism>
<sequence length="283" mass="30810">MFMAKLLDGRALSKKIKLELHDRVDQLKQGGTVPKLVVILVGDDEASKIYVRNKHKAAEMIGIQTEDIKLPVDTSEKAVLQLIEKFNEDDLVHGILVQLPLPQQINSRKVTEAINPQKDVDGFHPNNVGHLFMGEPRALPCTPNGIIQLLHEYHVPVVGKKAVVIGRSNIVGKPMAAMLLNESATVTVVHSKTKNMKEIIKTADIVVVAIGKAEFITKEYIKPGAVVIDVGMNRNHAGKLVGDVAFSEVESVASYITPVPGGVGPMTIAMLLEQTVRFAELEG</sequence>
<comment type="function">
    <text evidence="12">Catalyzes the oxidation of 5,10-methylenetetrahydrofolate to 5,10-methenyltetrahydrofolate and then the hydrolysis of 5,10-methenyltetrahydrofolate to 10-formyltetrahydrofolate.</text>
</comment>
<dbReference type="GO" id="GO:0004488">
    <property type="term" value="F:methylenetetrahydrofolate dehydrogenase (NADP+) activity"/>
    <property type="evidence" value="ECO:0007669"/>
    <property type="project" value="UniProtKB-UniRule"/>
</dbReference>
<dbReference type="PATRIC" id="fig|1423729.3.peg.1101"/>
<evidence type="ECO:0000256" key="5">
    <source>
        <dbReference type="ARBA" id="ARBA00022755"/>
    </source>
</evidence>
<comment type="similarity">
    <text evidence="12">Belongs to the tetrahydrofolate dehydrogenase/cyclohydrolase family.</text>
</comment>
<feature type="domain" description="Tetrahydrofolate dehydrogenase/cyclohydrolase NAD(P)-binding" evidence="14">
    <location>
        <begin position="140"/>
        <end position="280"/>
    </location>
</feature>
<dbReference type="PANTHER" id="PTHR48099:SF5">
    <property type="entry name" value="C-1-TETRAHYDROFOLATE SYNTHASE, CYTOPLASMIC"/>
    <property type="match status" value="1"/>
</dbReference>
<reference evidence="15 16" key="1">
    <citation type="journal article" date="2015" name="Genome Announc.">
        <title>Expanding the biotechnology potential of lactobacilli through comparative genomics of 213 strains and associated genera.</title>
        <authorList>
            <person name="Sun Z."/>
            <person name="Harris H.M."/>
            <person name="McCann A."/>
            <person name="Guo C."/>
            <person name="Argimon S."/>
            <person name="Zhang W."/>
            <person name="Yang X."/>
            <person name="Jeffery I.B."/>
            <person name="Cooney J.C."/>
            <person name="Kagawa T.F."/>
            <person name="Liu W."/>
            <person name="Song Y."/>
            <person name="Salvetti E."/>
            <person name="Wrobel A."/>
            <person name="Rasinkangas P."/>
            <person name="Parkhill J."/>
            <person name="Rea M.C."/>
            <person name="O'Sullivan O."/>
            <person name="Ritari J."/>
            <person name="Douillard F.P."/>
            <person name="Paul Ross R."/>
            <person name="Yang R."/>
            <person name="Briner A.E."/>
            <person name="Felis G.E."/>
            <person name="de Vos W.M."/>
            <person name="Barrangou R."/>
            <person name="Klaenhammer T.R."/>
            <person name="Caufield P.W."/>
            <person name="Cui Y."/>
            <person name="Zhang H."/>
            <person name="O'Toole P.W."/>
        </authorList>
    </citation>
    <scope>NUCLEOTIDE SEQUENCE [LARGE SCALE GENOMIC DNA]</scope>
    <source>
        <strain evidence="15 16">DSM 21116</strain>
    </source>
</reference>
<dbReference type="GO" id="GO:0035999">
    <property type="term" value="P:tetrahydrofolate interconversion"/>
    <property type="evidence" value="ECO:0007669"/>
    <property type="project" value="UniProtKB-UniRule"/>
</dbReference>
<comment type="pathway">
    <text evidence="1 12">One-carbon metabolism; tetrahydrofolate interconversion.</text>
</comment>